<comment type="subunit">
    <text evidence="8">Monomer.</text>
</comment>
<protein>
    <recommendedName>
        <fullName evidence="7 8">Peptidyl-tRNA hydrolase</fullName>
        <shortName evidence="8">Pth</shortName>
        <ecNumber evidence="1 8">3.1.1.29</ecNumber>
    </recommendedName>
</protein>
<keyword evidence="2 8" id="KW-0820">tRNA-binding</keyword>
<dbReference type="GO" id="GO:0072344">
    <property type="term" value="P:rescue of stalled ribosome"/>
    <property type="evidence" value="ECO:0007669"/>
    <property type="project" value="UniProtKB-UniRule"/>
</dbReference>
<keyword evidence="8" id="KW-0963">Cytoplasm</keyword>
<dbReference type="SUPFAM" id="SSF53178">
    <property type="entry name" value="Peptidyl-tRNA hydrolase-like"/>
    <property type="match status" value="1"/>
</dbReference>
<dbReference type="PROSITE" id="PS01196">
    <property type="entry name" value="PEPT_TRNA_HYDROL_2"/>
    <property type="match status" value="1"/>
</dbReference>
<comment type="similarity">
    <text evidence="5 8 10">Belongs to the PTH family.</text>
</comment>
<dbReference type="CDD" id="cd00462">
    <property type="entry name" value="PTH"/>
    <property type="match status" value="1"/>
</dbReference>
<evidence type="ECO:0000256" key="7">
    <source>
        <dbReference type="ARBA" id="ARBA00050038"/>
    </source>
</evidence>
<comment type="subcellular location">
    <subcellularLocation>
        <location evidence="8">Cytoplasm</location>
    </subcellularLocation>
</comment>
<evidence type="ECO:0000256" key="8">
    <source>
        <dbReference type="HAMAP-Rule" id="MF_00083"/>
    </source>
</evidence>
<comment type="caution">
    <text evidence="11">The sequence shown here is derived from an EMBL/GenBank/DDBJ whole genome shotgun (WGS) entry which is preliminary data.</text>
</comment>
<keyword evidence="3 8" id="KW-0378">Hydrolase</keyword>
<feature type="site" description="Stabilizes the basic form of H active site to accept a proton" evidence="8">
    <location>
        <position position="108"/>
    </location>
</feature>
<sequence length="204" mass="23002">MALFARRKKTFSDSSAVEWVIAGLGNPGPKYERTRHNAGFLALDRLAARHRIDVTRLKFRGLLGRGEIAGRQVLLVKPQTFMNNSGECLREVLDFYKVPPERLIVLFDDISLPPGRLRVRLRGSDGGHNGIKSILYHIRSDQFPRVKIGVGDRPHPEMDLADWVLGTVAREDFPQWEDALERAGRACELLVEGSPAEAMNRYNS</sequence>
<feature type="active site" description="Proton acceptor" evidence="8">
    <location>
        <position position="36"/>
    </location>
</feature>
<proteinExistence type="inferred from homology"/>
<dbReference type="EC" id="3.1.1.29" evidence="1 8"/>
<evidence type="ECO:0000313" key="12">
    <source>
        <dbReference type="Proteomes" id="UP000620366"/>
    </source>
</evidence>
<comment type="function">
    <text evidence="8">Catalyzes the release of premature peptidyl moieties from peptidyl-tRNA molecules trapped in stalled 50S ribosomal subunits, and thus maintains levels of free tRNAs and 50S ribosomes.</text>
</comment>
<dbReference type="PANTHER" id="PTHR17224">
    <property type="entry name" value="PEPTIDYL-TRNA HYDROLASE"/>
    <property type="match status" value="1"/>
</dbReference>
<dbReference type="Gene3D" id="3.40.50.1470">
    <property type="entry name" value="Peptidyl-tRNA hydrolase"/>
    <property type="match status" value="1"/>
</dbReference>
<evidence type="ECO:0000256" key="6">
    <source>
        <dbReference type="ARBA" id="ARBA00048707"/>
    </source>
</evidence>
<reference evidence="11" key="1">
    <citation type="submission" date="2020-08" db="EMBL/GenBank/DDBJ databases">
        <title>Genome public.</title>
        <authorList>
            <person name="Liu C."/>
            <person name="Sun Q."/>
        </authorList>
    </citation>
    <scope>NUCLEOTIDE SEQUENCE</scope>
    <source>
        <strain evidence="11">BX7</strain>
    </source>
</reference>
<dbReference type="InterPro" id="IPR018171">
    <property type="entry name" value="Pept_tRNA_hydro_CS"/>
</dbReference>
<evidence type="ECO:0000256" key="2">
    <source>
        <dbReference type="ARBA" id="ARBA00022555"/>
    </source>
</evidence>
<evidence type="ECO:0000256" key="9">
    <source>
        <dbReference type="RuleBase" id="RU000673"/>
    </source>
</evidence>
<dbReference type="InterPro" id="IPR036416">
    <property type="entry name" value="Pept_tRNA_hydro_sf"/>
</dbReference>
<gene>
    <name evidence="8" type="primary">pth</name>
    <name evidence="11" type="ORF">H8695_10345</name>
</gene>
<evidence type="ECO:0000256" key="4">
    <source>
        <dbReference type="ARBA" id="ARBA00022884"/>
    </source>
</evidence>
<keyword evidence="4 8" id="KW-0694">RNA-binding</keyword>
<dbReference type="RefSeq" id="WP_249301341.1">
    <property type="nucleotide sequence ID" value="NZ_JACRSP010000005.1"/>
</dbReference>
<evidence type="ECO:0000313" key="11">
    <source>
        <dbReference type="EMBL" id="MBC8537086.1"/>
    </source>
</evidence>
<organism evidence="11 12">
    <name type="scientific">Feifania hominis</name>
    <dbReference type="NCBI Taxonomy" id="2763660"/>
    <lineage>
        <taxon>Bacteria</taxon>
        <taxon>Bacillati</taxon>
        <taxon>Bacillota</taxon>
        <taxon>Clostridia</taxon>
        <taxon>Eubacteriales</taxon>
        <taxon>Feifaniaceae</taxon>
        <taxon>Feifania</taxon>
    </lineage>
</organism>
<evidence type="ECO:0000256" key="5">
    <source>
        <dbReference type="ARBA" id="ARBA00038063"/>
    </source>
</evidence>
<dbReference type="Pfam" id="PF01195">
    <property type="entry name" value="Pept_tRNA_hydro"/>
    <property type="match status" value="1"/>
</dbReference>
<name>A0A926DFU6_9FIRM</name>
<dbReference type="EMBL" id="JACRSP010000005">
    <property type="protein sequence ID" value="MBC8537086.1"/>
    <property type="molecule type" value="Genomic_DNA"/>
</dbReference>
<dbReference type="FunFam" id="3.40.50.1470:FF:000001">
    <property type="entry name" value="Peptidyl-tRNA hydrolase"/>
    <property type="match status" value="1"/>
</dbReference>
<evidence type="ECO:0000256" key="3">
    <source>
        <dbReference type="ARBA" id="ARBA00022801"/>
    </source>
</evidence>
<dbReference type="GO" id="GO:0004045">
    <property type="term" value="F:peptidyl-tRNA hydrolase activity"/>
    <property type="evidence" value="ECO:0007669"/>
    <property type="project" value="UniProtKB-UniRule"/>
</dbReference>
<keyword evidence="12" id="KW-1185">Reference proteome</keyword>
<comment type="catalytic activity">
    <reaction evidence="6 8 9">
        <text>an N-acyl-L-alpha-aminoacyl-tRNA + H2O = an N-acyl-L-amino acid + a tRNA + H(+)</text>
        <dbReference type="Rhea" id="RHEA:54448"/>
        <dbReference type="Rhea" id="RHEA-COMP:10123"/>
        <dbReference type="Rhea" id="RHEA-COMP:13883"/>
        <dbReference type="ChEBI" id="CHEBI:15377"/>
        <dbReference type="ChEBI" id="CHEBI:15378"/>
        <dbReference type="ChEBI" id="CHEBI:59874"/>
        <dbReference type="ChEBI" id="CHEBI:78442"/>
        <dbReference type="ChEBI" id="CHEBI:138191"/>
        <dbReference type="EC" id="3.1.1.29"/>
    </reaction>
</comment>
<evidence type="ECO:0000256" key="10">
    <source>
        <dbReference type="RuleBase" id="RU004320"/>
    </source>
</evidence>
<dbReference type="AlphaFoldDB" id="A0A926DFU6"/>
<feature type="binding site" evidence="8">
    <location>
        <position position="129"/>
    </location>
    <ligand>
        <name>tRNA</name>
        <dbReference type="ChEBI" id="CHEBI:17843"/>
    </ligand>
</feature>
<feature type="binding site" evidence="8">
    <location>
        <position position="31"/>
    </location>
    <ligand>
        <name>tRNA</name>
        <dbReference type="ChEBI" id="CHEBI:17843"/>
    </ligand>
</feature>
<evidence type="ECO:0000256" key="1">
    <source>
        <dbReference type="ARBA" id="ARBA00013260"/>
    </source>
</evidence>
<accession>A0A926DFU6</accession>
<dbReference type="GO" id="GO:0005737">
    <property type="term" value="C:cytoplasm"/>
    <property type="evidence" value="ECO:0007669"/>
    <property type="project" value="UniProtKB-SubCell"/>
</dbReference>
<dbReference type="PANTHER" id="PTHR17224:SF1">
    <property type="entry name" value="PEPTIDYL-TRNA HYDROLASE"/>
    <property type="match status" value="1"/>
</dbReference>
<dbReference type="HAMAP" id="MF_00083">
    <property type="entry name" value="Pept_tRNA_hydro_bact"/>
    <property type="match status" value="1"/>
</dbReference>
<dbReference type="NCBIfam" id="TIGR00447">
    <property type="entry name" value="pth"/>
    <property type="match status" value="1"/>
</dbReference>
<dbReference type="Proteomes" id="UP000620366">
    <property type="component" value="Unassembled WGS sequence"/>
</dbReference>
<dbReference type="InterPro" id="IPR001328">
    <property type="entry name" value="Pept_tRNA_hydro"/>
</dbReference>
<feature type="binding site" evidence="8">
    <location>
        <position position="83"/>
    </location>
    <ligand>
        <name>tRNA</name>
        <dbReference type="ChEBI" id="CHEBI:17843"/>
    </ligand>
</feature>
<comment type="function">
    <text evidence="8">Hydrolyzes ribosome-free peptidyl-tRNAs (with 1 or more amino acids incorporated), which drop off the ribosome during protein synthesis, or as a result of ribosome stalling.</text>
</comment>
<dbReference type="GO" id="GO:0006515">
    <property type="term" value="P:protein quality control for misfolded or incompletely synthesized proteins"/>
    <property type="evidence" value="ECO:0007669"/>
    <property type="project" value="UniProtKB-UniRule"/>
</dbReference>
<feature type="site" description="Discriminates between blocked and unblocked aminoacyl-tRNA" evidence="8">
    <location>
        <position position="26"/>
    </location>
</feature>
<dbReference type="GO" id="GO:0000049">
    <property type="term" value="F:tRNA binding"/>
    <property type="evidence" value="ECO:0007669"/>
    <property type="project" value="UniProtKB-UniRule"/>
</dbReference>
<feature type="binding site" evidence="8">
    <location>
        <position position="81"/>
    </location>
    <ligand>
        <name>tRNA</name>
        <dbReference type="ChEBI" id="CHEBI:17843"/>
    </ligand>
</feature>
<dbReference type="PROSITE" id="PS01195">
    <property type="entry name" value="PEPT_TRNA_HYDROL_1"/>
    <property type="match status" value="1"/>
</dbReference>